<evidence type="ECO:0008006" key="6">
    <source>
        <dbReference type="Google" id="ProtNLM"/>
    </source>
</evidence>
<protein>
    <recommendedName>
        <fullName evidence="6">Protein FAM81B</fullName>
    </recommendedName>
</protein>
<reference evidence="4" key="5">
    <citation type="submission" date="2025-09" db="UniProtKB">
        <authorList>
            <consortium name="Ensembl"/>
        </authorList>
    </citation>
    <scope>IDENTIFICATION</scope>
</reference>
<dbReference type="PANTHER" id="PTHR22420">
    <property type="entry name" value="PROTEIN FAM81A"/>
    <property type="match status" value="1"/>
</dbReference>
<dbReference type="Ensembl" id="ENSCMIT00000041535.1">
    <property type="protein sequence ID" value="ENSCMIP00000040955.1"/>
    <property type="gene ID" value="ENSCMIG00000017061.1"/>
</dbReference>
<feature type="coiled-coil region" evidence="3">
    <location>
        <begin position="218"/>
        <end position="245"/>
    </location>
</feature>
<sequence>DTKNQSFLHIPMASKNHLQIIDDRLSNQERTTATLLEQAFRIKEDIIASLKGKQNNQTVVGVSQQLLEKHIQIITGILKQLSTDIEVLEGQVRVRDGVAAGTSFAVQSLDLKHLAGIGDLRGRVLVKLMDKIESSNSEYNSKLKTARGDQQHELQLLDFKQRLDTESNRMKHSEPKIAAKLTKAENSIWYELESMKEEYRTGFQSIKDSISSLNEISDKKIRMDKENVQKELKELRRQIIALKNYL</sequence>
<dbReference type="GeneTree" id="ENSGT00390000004985"/>
<proteinExistence type="inferred from homology"/>
<dbReference type="PANTHER" id="PTHR22420:SF4">
    <property type="entry name" value="PROTEIN FAM81A"/>
    <property type="match status" value="1"/>
</dbReference>
<evidence type="ECO:0000256" key="1">
    <source>
        <dbReference type="ARBA" id="ARBA00023054"/>
    </source>
</evidence>
<evidence type="ECO:0000313" key="5">
    <source>
        <dbReference type="Proteomes" id="UP000314986"/>
    </source>
</evidence>
<reference evidence="5" key="3">
    <citation type="journal article" date="2014" name="Nature">
        <title>Elephant shark genome provides unique insights into gnathostome evolution.</title>
        <authorList>
            <consortium name="International Elephant Shark Genome Sequencing Consortium"/>
            <person name="Venkatesh B."/>
            <person name="Lee A.P."/>
            <person name="Ravi V."/>
            <person name="Maurya A.K."/>
            <person name="Lian M.M."/>
            <person name="Swann J.B."/>
            <person name="Ohta Y."/>
            <person name="Flajnik M.F."/>
            <person name="Sutoh Y."/>
            <person name="Kasahara M."/>
            <person name="Hoon S."/>
            <person name="Gangu V."/>
            <person name="Roy S.W."/>
            <person name="Irimia M."/>
            <person name="Korzh V."/>
            <person name="Kondrychyn I."/>
            <person name="Lim Z.W."/>
            <person name="Tay B.H."/>
            <person name="Tohari S."/>
            <person name="Kong K.W."/>
            <person name="Ho S."/>
            <person name="Lorente-Galdos B."/>
            <person name="Quilez J."/>
            <person name="Marques-Bonet T."/>
            <person name="Raney B.J."/>
            <person name="Ingham P.W."/>
            <person name="Tay A."/>
            <person name="Hillier L.W."/>
            <person name="Minx P."/>
            <person name="Boehm T."/>
            <person name="Wilson R.K."/>
            <person name="Brenner S."/>
            <person name="Warren W.C."/>
        </authorList>
    </citation>
    <scope>NUCLEOTIDE SEQUENCE [LARGE SCALE GENOMIC DNA]</scope>
</reference>
<dbReference type="AlphaFoldDB" id="A0A4W3K900"/>
<comment type="similarity">
    <text evidence="2">Belongs to the FAM81 family.</text>
</comment>
<reference evidence="4" key="4">
    <citation type="submission" date="2025-08" db="UniProtKB">
        <authorList>
            <consortium name="Ensembl"/>
        </authorList>
    </citation>
    <scope>IDENTIFICATION</scope>
</reference>
<dbReference type="Proteomes" id="UP000314986">
    <property type="component" value="Unassembled WGS sequence"/>
</dbReference>
<accession>A0A4W3K900</accession>
<evidence type="ECO:0000313" key="4">
    <source>
        <dbReference type="Ensembl" id="ENSCMIP00000040955.1"/>
    </source>
</evidence>
<evidence type="ECO:0000256" key="3">
    <source>
        <dbReference type="SAM" id="Coils"/>
    </source>
</evidence>
<dbReference type="InterPro" id="IPR029619">
    <property type="entry name" value="FAM81"/>
</dbReference>
<reference evidence="5" key="1">
    <citation type="journal article" date="2006" name="Science">
        <title>Ancient noncoding elements conserved in the human genome.</title>
        <authorList>
            <person name="Venkatesh B."/>
            <person name="Kirkness E.F."/>
            <person name="Loh Y.H."/>
            <person name="Halpern A.L."/>
            <person name="Lee A.P."/>
            <person name="Johnson J."/>
            <person name="Dandona N."/>
            <person name="Viswanathan L.D."/>
            <person name="Tay A."/>
            <person name="Venter J.C."/>
            <person name="Strausberg R.L."/>
            <person name="Brenner S."/>
        </authorList>
    </citation>
    <scope>NUCLEOTIDE SEQUENCE [LARGE SCALE GENOMIC DNA]</scope>
</reference>
<evidence type="ECO:0000256" key="2">
    <source>
        <dbReference type="ARBA" id="ARBA00046344"/>
    </source>
</evidence>
<reference evidence="5" key="2">
    <citation type="journal article" date="2007" name="PLoS Biol.">
        <title>Survey sequencing and comparative analysis of the elephant shark (Callorhinchus milii) genome.</title>
        <authorList>
            <person name="Venkatesh B."/>
            <person name="Kirkness E.F."/>
            <person name="Loh Y.H."/>
            <person name="Halpern A.L."/>
            <person name="Lee A.P."/>
            <person name="Johnson J."/>
            <person name="Dandona N."/>
            <person name="Viswanathan L.D."/>
            <person name="Tay A."/>
            <person name="Venter J.C."/>
            <person name="Strausberg R.L."/>
            <person name="Brenner S."/>
        </authorList>
    </citation>
    <scope>NUCLEOTIDE SEQUENCE [LARGE SCALE GENOMIC DNA]</scope>
</reference>
<organism evidence="4 5">
    <name type="scientific">Callorhinchus milii</name>
    <name type="common">Ghost shark</name>
    <dbReference type="NCBI Taxonomy" id="7868"/>
    <lineage>
        <taxon>Eukaryota</taxon>
        <taxon>Metazoa</taxon>
        <taxon>Chordata</taxon>
        <taxon>Craniata</taxon>
        <taxon>Vertebrata</taxon>
        <taxon>Chondrichthyes</taxon>
        <taxon>Holocephali</taxon>
        <taxon>Chimaeriformes</taxon>
        <taxon>Callorhinchidae</taxon>
        <taxon>Callorhinchus</taxon>
    </lineage>
</organism>
<dbReference type="InParanoid" id="A0A4W3K900"/>
<keyword evidence="1 3" id="KW-0175">Coiled coil</keyword>
<name>A0A4W3K900_CALMI</name>
<keyword evidence="5" id="KW-1185">Reference proteome</keyword>